<feature type="coiled-coil region" evidence="1">
    <location>
        <begin position="80"/>
        <end position="110"/>
    </location>
</feature>
<gene>
    <name evidence="4" type="ORF">C0081_05790</name>
</gene>
<reference evidence="4 5" key="1">
    <citation type="submission" date="2018-01" db="EMBL/GenBank/DDBJ databases">
        <title>The draft genome sequence of Cohaesibacter sp. H1304.</title>
        <authorList>
            <person name="Wang N.-N."/>
            <person name="Du Z.-J."/>
        </authorList>
    </citation>
    <scope>NUCLEOTIDE SEQUENCE [LARGE SCALE GENOMIC DNA]</scope>
    <source>
        <strain evidence="4 5">H1304</strain>
    </source>
</reference>
<feature type="region of interest" description="Disordered" evidence="2">
    <location>
        <begin position="124"/>
        <end position="146"/>
    </location>
</feature>
<sequence length="146" mass="17077">MSHSVTAKSSWKASNVGLMILGFIFFWPLGLGMLAYIIWGEEMREMFKDLKTRMDGEFKNSGCGQRRSRGFAQTGNVAFDEYRKAELERLEEERRKLEAERAEFDEFLIDLRRVKDKEEFDRFMAARHNSRPTSPTEHASENKQEG</sequence>
<keyword evidence="3" id="KW-0812">Transmembrane</keyword>
<protein>
    <recommendedName>
        <fullName evidence="6">DUF2852 domain-containing protein</fullName>
    </recommendedName>
</protein>
<dbReference type="OrthoDB" id="9806878at2"/>
<organism evidence="4 5">
    <name type="scientific">Cohaesibacter celericrescens</name>
    <dbReference type="NCBI Taxonomy" id="2067669"/>
    <lineage>
        <taxon>Bacteria</taxon>
        <taxon>Pseudomonadati</taxon>
        <taxon>Pseudomonadota</taxon>
        <taxon>Alphaproteobacteria</taxon>
        <taxon>Hyphomicrobiales</taxon>
        <taxon>Cohaesibacteraceae</taxon>
    </lineage>
</organism>
<accession>A0A2N5XUM6</accession>
<feature type="transmembrane region" description="Helical" evidence="3">
    <location>
        <begin position="16"/>
        <end position="39"/>
    </location>
</feature>
<comment type="caution">
    <text evidence="4">The sequence shown here is derived from an EMBL/GenBank/DDBJ whole genome shotgun (WGS) entry which is preliminary data.</text>
</comment>
<dbReference type="Proteomes" id="UP000234881">
    <property type="component" value="Unassembled WGS sequence"/>
</dbReference>
<keyword evidence="5" id="KW-1185">Reference proteome</keyword>
<dbReference type="InterPro" id="IPR021273">
    <property type="entry name" value="DUF2852"/>
</dbReference>
<dbReference type="Pfam" id="PF11014">
    <property type="entry name" value="DUF2852"/>
    <property type="match status" value="1"/>
</dbReference>
<evidence type="ECO:0008006" key="6">
    <source>
        <dbReference type="Google" id="ProtNLM"/>
    </source>
</evidence>
<dbReference type="AlphaFoldDB" id="A0A2N5XUM6"/>
<dbReference type="RefSeq" id="WP_101532868.1">
    <property type="nucleotide sequence ID" value="NZ_JBFHIU010000008.1"/>
</dbReference>
<name>A0A2N5XUM6_9HYPH</name>
<dbReference type="EMBL" id="PKUQ01000010">
    <property type="protein sequence ID" value="PLW78157.1"/>
    <property type="molecule type" value="Genomic_DNA"/>
</dbReference>
<evidence type="ECO:0000313" key="4">
    <source>
        <dbReference type="EMBL" id="PLW78157.1"/>
    </source>
</evidence>
<keyword evidence="1" id="KW-0175">Coiled coil</keyword>
<evidence type="ECO:0000256" key="3">
    <source>
        <dbReference type="SAM" id="Phobius"/>
    </source>
</evidence>
<evidence type="ECO:0000313" key="5">
    <source>
        <dbReference type="Proteomes" id="UP000234881"/>
    </source>
</evidence>
<evidence type="ECO:0000256" key="1">
    <source>
        <dbReference type="SAM" id="Coils"/>
    </source>
</evidence>
<keyword evidence="3" id="KW-0472">Membrane</keyword>
<keyword evidence="3" id="KW-1133">Transmembrane helix</keyword>
<proteinExistence type="predicted"/>
<evidence type="ECO:0000256" key="2">
    <source>
        <dbReference type="SAM" id="MobiDB-lite"/>
    </source>
</evidence>